<sequence>MKARQSLALAAVAALLLAACQSGPPKPPPCKVCAYGGPGAPPGVALPPGLATPFKAGERVAVAKAVELRSAPSPTGETVEALPAGTVVTLRSRMLNAIGPWWLVDHQLNSGWLRESELPAPR</sequence>
<dbReference type="PROSITE" id="PS51257">
    <property type="entry name" value="PROKAR_LIPOPROTEIN"/>
    <property type="match status" value="1"/>
</dbReference>
<keyword evidence="1" id="KW-0732">Signal</keyword>
<evidence type="ECO:0000313" key="2">
    <source>
        <dbReference type="EMBL" id="SEQ82618.1"/>
    </source>
</evidence>
<dbReference type="RefSeq" id="WP_093287449.1">
    <property type="nucleotide sequence ID" value="NZ_FOFS01000011.1"/>
</dbReference>
<feature type="signal peptide" evidence="1">
    <location>
        <begin position="1"/>
        <end position="18"/>
    </location>
</feature>
<evidence type="ECO:0008006" key="4">
    <source>
        <dbReference type="Google" id="ProtNLM"/>
    </source>
</evidence>
<protein>
    <recommendedName>
        <fullName evidence="4">SH3 domain-containing protein</fullName>
    </recommendedName>
</protein>
<feature type="chain" id="PRO_5011611510" description="SH3 domain-containing protein" evidence="1">
    <location>
        <begin position="19"/>
        <end position="122"/>
    </location>
</feature>
<reference evidence="2 3" key="1">
    <citation type="submission" date="2016-10" db="EMBL/GenBank/DDBJ databases">
        <authorList>
            <person name="de Groot N.N."/>
        </authorList>
    </citation>
    <scope>NUCLEOTIDE SEQUENCE [LARGE SCALE GENOMIC DNA]</scope>
    <source>
        <strain evidence="2 3">DSM 25927</strain>
    </source>
</reference>
<evidence type="ECO:0000313" key="3">
    <source>
        <dbReference type="Proteomes" id="UP000199233"/>
    </source>
</evidence>
<dbReference type="OrthoDB" id="7060949at2"/>
<accession>A0A1H9J746</accession>
<dbReference type="STRING" id="489703.SAMN04488038_11142"/>
<dbReference type="Proteomes" id="UP000199233">
    <property type="component" value="Unassembled WGS sequence"/>
</dbReference>
<keyword evidence="3" id="KW-1185">Reference proteome</keyword>
<gene>
    <name evidence="2" type="ORF">SAMN04488038_11142</name>
</gene>
<proteinExistence type="predicted"/>
<name>A0A1H9J746_9GAMM</name>
<evidence type="ECO:0000256" key="1">
    <source>
        <dbReference type="SAM" id="SignalP"/>
    </source>
</evidence>
<dbReference type="AlphaFoldDB" id="A0A1H9J746"/>
<dbReference type="EMBL" id="FOFS01000011">
    <property type="protein sequence ID" value="SEQ82618.1"/>
    <property type="molecule type" value="Genomic_DNA"/>
</dbReference>
<organism evidence="2 3">
    <name type="scientific">Solimonas aquatica</name>
    <dbReference type="NCBI Taxonomy" id="489703"/>
    <lineage>
        <taxon>Bacteria</taxon>
        <taxon>Pseudomonadati</taxon>
        <taxon>Pseudomonadota</taxon>
        <taxon>Gammaproteobacteria</taxon>
        <taxon>Nevskiales</taxon>
        <taxon>Nevskiaceae</taxon>
        <taxon>Solimonas</taxon>
    </lineage>
</organism>